<keyword evidence="1 3" id="KW-0853">WD repeat</keyword>
<organism evidence="4 5">
    <name type="scientific">Gossypium gossypioides</name>
    <name type="common">Mexican cotton</name>
    <name type="synonym">Selera gossypioides</name>
    <dbReference type="NCBI Taxonomy" id="34282"/>
    <lineage>
        <taxon>Eukaryota</taxon>
        <taxon>Viridiplantae</taxon>
        <taxon>Streptophyta</taxon>
        <taxon>Embryophyta</taxon>
        <taxon>Tracheophyta</taxon>
        <taxon>Spermatophyta</taxon>
        <taxon>Magnoliopsida</taxon>
        <taxon>eudicotyledons</taxon>
        <taxon>Gunneridae</taxon>
        <taxon>Pentapetalae</taxon>
        <taxon>rosids</taxon>
        <taxon>malvids</taxon>
        <taxon>Malvales</taxon>
        <taxon>Malvaceae</taxon>
        <taxon>Malvoideae</taxon>
        <taxon>Gossypium</taxon>
    </lineage>
</organism>
<dbReference type="PANTHER" id="PTHR18763:SF0">
    <property type="entry name" value="WD REPEAT-CONTAINING PROTEIN 18"/>
    <property type="match status" value="1"/>
</dbReference>
<gene>
    <name evidence="4" type="ORF">Gogos_008407</name>
</gene>
<dbReference type="PROSITE" id="PS50082">
    <property type="entry name" value="WD_REPEATS_2"/>
    <property type="match status" value="1"/>
</dbReference>
<dbReference type="EMBL" id="JABEZY010000009">
    <property type="protein sequence ID" value="MBA0745848.1"/>
    <property type="molecule type" value="Genomic_DNA"/>
</dbReference>
<dbReference type="Pfam" id="PF00400">
    <property type="entry name" value="WD40"/>
    <property type="match status" value="2"/>
</dbReference>
<proteinExistence type="predicted"/>
<dbReference type="GO" id="GO:0005656">
    <property type="term" value="C:nuclear pre-replicative complex"/>
    <property type="evidence" value="ECO:0007669"/>
    <property type="project" value="TreeGrafter"/>
</dbReference>
<dbReference type="SMART" id="SM00320">
    <property type="entry name" value="WD40"/>
    <property type="match status" value="3"/>
</dbReference>
<accession>A0A7J9CBT7</accession>
<feature type="repeat" description="WD" evidence="3">
    <location>
        <begin position="82"/>
        <end position="115"/>
    </location>
</feature>
<keyword evidence="5" id="KW-1185">Reference proteome</keyword>
<dbReference type="GO" id="GO:0006261">
    <property type="term" value="P:DNA-templated DNA replication"/>
    <property type="evidence" value="ECO:0007669"/>
    <property type="project" value="TreeGrafter"/>
</dbReference>
<evidence type="ECO:0000313" key="4">
    <source>
        <dbReference type="EMBL" id="MBA0745848.1"/>
    </source>
</evidence>
<dbReference type="InterPro" id="IPR036322">
    <property type="entry name" value="WD40_repeat_dom_sf"/>
</dbReference>
<dbReference type="PROSITE" id="PS50294">
    <property type="entry name" value="WD_REPEATS_REGION"/>
    <property type="match status" value="1"/>
</dbReference>
<sequence>MNEVTSALIAGTDKQGPEQLRYKACSSTPHGLASPQAKVKSFPAEAVKPLAANSEGRYIVAGGSSGDVYLWEVVTGKLSKKWHAHYEAVICLVFSEDDSLLISRSEDGCVRVWSLFMHAPCRSNAIIVSASEDHTCKVWSLSRGRLLRNIMFPSIIDAIALDPGEHVLYAGFQDGKIYIAALNAESSPSNSYGLHIIGSISDHR</sequence>
<dbReference type="GO" id="GO:0120330">
    <property type="term" value="C:rixosome complex"/>
    <property type="evidence" value="ECO:0007669"/>
    <property type="project" value="TreeGrafter"/>
</dbReference>
<name>A0A7J9CBT7_GOSGO</name>
<dbReference type="Proteomes" id="UP000593579">
    <property type="component" value="Unassembled WGS sequence"/>
</dbReference>
<dbReference type="InterPro" id="IPR045227">
    <property type="entry name" value="WDR18/Ipi3/RID3"/>
</dbReference>
<protein>
    <submittedName>
        <fullName evidence="4">Uncharacterized protein</fullName>
    </submittedName>
</protein>
<evidence type="ECO:0000256" key="1">
    <source>
        <dbReference type="ARBA" id="ARBA00022574"/>
    </source>
</evidence>
<dbReference type="GO" id="GO:0006364">
    <property type="term" value="P:rRNA processing"/>
    <property type="evidence" value="ECO:0007669"/>
    <property type="project" value="TreeGrafter"/>
</dbReference>
<comment type="caution">
    <text evidence="4">The sequence shown here is derived from an EMBL/GenBank/DDBJ whole genome shotgun (WGS) entry which is preliminary data.</text>
</comment>
<dbReference type="SUPFAM" id="SSF50978">
    <property type="entry name" value="WD40 repeat-like"/>
    <property type="match status" value="1"/>
</dbReference>
<dbReference type="PANTHER" id="PTHR18763">
    <property type="entry name" value="WD-REPEAT PROTEIN 18"/>
    <property type="match status" value="1"/>
</dbReference>
<evidence type="ECO:0000256" key="2">
    <source>
        <dbReference type="ARBA" id="ARBA00022737"/>
    </source>
</evidence>
<evidence type="ECO:0000256" key="3">
    <source>
        <dbReference type="PROSITE-ProRule" id="PRU00221"/>
    </source>
</evidence>
<feature type="non-terminal residue" evidence="4">
    <location>
        <position position="1"/>
    </location>
</feature>
<reference evidence="4 5" key="1">
    <citation type="journal article" date="2019" name="Genome Biol. Evol.">
        <title>Insights into the evolution of the New World diploid cottons (Gossypium, subgenus Houzingenia) based on genome sequencing.</title>
        <authorList>
            <person name="Grover C.E."/>
            <person name="Arick M.A. 2nd"/>
            <person name="Thrash A."/>
            <person name="Conover J.L."/>
            <person name="Sanders W.S."/>
            <person name="Peterson D.G."/>
            <person name="Frelichowski J.E."/>
            <person name="Scheffler J.A."/>
            <person name="Scheffler B.E."/>
            <person name="Wendel J.F."/>
        </authorList>
    </citation>
    <scope>NUCLEOTIDE SEQUENCE [LARGE SCALE GENOMIC DNA]</scope>
    <source>
        <strain evidence="4">5</strain>
        <tissue evidence="4">Leaf</tissue>
    </source>
</reference>
<dbReference type="Gene3D" id="2.130.10.10">
    <property type="entry name" value="YVTN repeat-like/Quinoprotein amine dehydrogenase"/>
    <property type="match status" value="2"/>
</dbReference>
<evidence type="ECO:0000313" key="5">
    <source>
        <dbReference type="Proteomes" id="UP000593579"/>
    </source>
</evidence>
<dbReference type="AlphaFoldDB" id="A0A7J9CBT7"/>
<dbReference type="InterPro" id="IPR015943">
    <property type="entry name" value="WD40/YVTN_repeat-like_dom_sf"/>
</dbReference>
<dbReference type="OrthoDB" id="6252103at2759"/>
<keyword evidence="2" id="KW-0677">Repeat</keyword>
<dbReference type="InterPro" id="IPR001680">
    <property type="entry name" value="WD40_rpt"/>
</dbReference>